<evidence type="ECO:0000313" key="1">
    <source>
        <dbReference type="EMBL" id="PHN07435.1"/>
    </source>
</evidence>
<evidence type="ECO:0000313" key="2">
    <source>
        <dbReference type="Proteomes" id="UP000223913"/>
    </source>
</evidence>
<proteinExistence type="predicted"/>
<gene>
    <name evidence="1" type="ORF">CRP01_07355</name>
</gene>
<dbReference type="AlphaFoldDB" id="A0A2D0NG23"/>
<reference evidence="1 2" key="1">
    <citation type="submission" date="2017-10" db="EMBL/GenBank/DDBJ databases">
        <title>The draft genome sequence of Lewinella nigricans NBRC 102662.</title>
        <authorList>
            <person name="Wang K."/>
        </authorList>
    </citation>
    <scope>NUCLEOTIDE SEQUENCE [LARGE SCALE GENOMIC DNA]</scope>
    <source>
        <strain evidence="1 2">NBRC 102662</strain>
    </source>
</reference>
<organism evidence="1 2">
    <name type="scientific">Flavilitoribacter nigricans (strain ATCC 23147 / DSM 23189 / NBRC 102662 / NCIMB 1420 / SS-2)</name>
    <name type="common">Lewinella nigricans</name>
    <dbReference type="NCBI Taxonomy" id="1122177"/>
    <lineage>
        <taxon>Bacteria</taxon>
        <taxon>Pseudomonadati</taxon>
        <taxon>Bacteroidota</taxon>
        <taxon>Saprospiria</taxon>
        <taxon>Saprospirales</taxon>
        <taxon>Lewinellaceae</taxon>
        <taxon>Flavilitoribacter</taxon>
    </lineage>
</organism>
<dbReference type="RefSeq" id="WP_143473303.1">
    <property type="nucleotide sequence ID" value="NZ_PDUD01000010.1"/>
</dbReference>
<dbReference type="Proteomes" id="UP000223913">
    <property type="component" value="Unassembled WGS sequence"/>
</dbReference>
<dbReference type="EMBL" id="PDUD01000010">
    <property type="protein sequence ID" value="PHN07435.1"/>
    <property type="molecule type" value="Genomic_DNA"/>
</dbReference>
<name>A0A2D0NG23_FLAN2</name>
<comment type="caution">
    <text evidence="1">The sequence shown here is derived from an EMBL/GenBank/DDBJ whole genome shotgun (WGS) entry which is preliminary data.</text>
</comment>
<sequence length="83" mass="9463">MPGDRPENVGKSSFCPFCLHYWTKRKRVGDQGTWRKGEGIALLSFTLSSILLVFTRIFSFCPVVYLSSWSNEKALNDQIVKGF</sequence>
<accession>A0A2D0NG23</accession>
<keyword evidence="2" id="KW-1185">Reference proteome</keyword>
<protein>
    <submittedName>
        <fullName evidence="1">Uncharacterized protein</fullName>
    </submittedName>
</protein>